<dbReference type="RefSeq" id="WP_160835203.1">
    <property type="nucleotide sequence ID" value="NZ_WMET01000001.1"/>
</dbReference>
<feature type="transmembrane region" description="Helical" evidence="1">
    <location>
        <begin position="12"/>
        <end position="30"/>
    </location>
</feature>
<evidence type="ECO:0000313" key="2">
    <source>
        <dbReference type="EMBL" id="MYL18756.1"/>
    </source>
</evidence>
<organism evidence="2 3">
    <name type="scientific">Halobacillus litoralis</name>
    <dbReference type="NCBI Taxonomy" id="45668"/>
    <lineage>
        <taxon>Bacteria</taxon>
        <taxon>Bacillati</taxon>
        <taxon>Bacillota</taxon>
        <taxon>Bacilli</taxon>
        <taxon>Bacillales</taxon>
        <taxon>Bacillaceae</taxon>
        <taxon>Halobacillus</taxon>
    </lineage>
</organism>
<name>A0A845DMV8_9BACI</name>
<reference evidence="2 3" key="1">
    <citation type="submission" date="2019-11" db="EMBL/GenBank/DDBJ databases">
        <title>Genome sequences of 17 halophilic strains isolated from different environments.</title>
        <authorList>
            <person name="Furrow R.E."/>
        </authorList>
    </citation>
    <scope>NUCLEOTIDE SEQUENCE [LARGE SCALE GENOMIC DNA]</scope>
    <source>
        <strain evidence="2 3">22511_23_Filter</strain>
    </source>
</reference>
<evidence type="ECO:0000256" key="1">
    <source>
        <dbReference type="SAM" id="Phobius"/>
    </source>
</evidence>
<feature type="transmembrane region" description="Helical" evidence="1">
    <location>
        <begin position="94"/>
        <end position="112"/>
    </location>
</feature>
<accession>A0A845DMV8</accession>
<dbReference type="EMBL" id="WMET01000001">
    <property type="protein sequence ID" value="MYL18756.1"/>
    <property type="molecule type" value="Genomic_DNA"/>
</dbReference>
<protein>
    <submittedName>
        <fullName evidence="2">Uncharacterized protein</fullName>
    </submittedName>
</protein>
<sequence length="150" mass="17142">MKTNENKTWKRKLGYAGFVLAAFGLSYFLAYSLSYTPLGYDAVGFKMVNEDFTAVTVEKNNAFGMTEETVMYDPPEEDQWKANMLVDQLNDQSIHYWLFFTSIFAALYWVAVDVKKGESVRKTILYSSFGVVLTGLSLMDQLYDIKDILS</sequence>
<dbReference type="AlphaFoldDB" id="A0A845DMV8"/>
<comment type="caution">
    <text evidence="2">The sequence shown here is derived from an EMBL/GenBank/DDBJ whole genome shotgun (WGS) entry which is preliminary data.</text>
</comment>
<gene>
    <name evidence="2" type="ORF">GLW04_02575</name>
</gene>
<proteinExistence type="predicted"/>
<keyword evidence="1" id="KW-0472">Membrane</keyword>
<feature type="transmembrane region" description="Helical" evidence="1">
    <location>
        <begin position="124"/>
        <end position="143"/>
    </location>
</feature>
<dbReference type="Proteomes" id="UP000460949">
    <property type="component" value="Unassembled WGS sequence"/>
</dbReference>
<evidence type="ECO:0000313" key="3">
    <source>
        <dbReference type="Proteomes" id="UP000460949"/>
    </source>
</evidence>
<keyword evidence="1" id="KW-1133">Transmembrane helix</keyword>
<keyword evidence="1" id="KW-0812">Transmembrane</keyword>